<dbReference type="RefSeq" id="XP_064656216.1">
    <property type="nucleotide sequence ID" value="XM_064805756.1"/>
</dbReference>
<dbReference type="Proteomes" id="UP001337655">
    <property type="component" value="Unassembled WGS sequence"/>
</dbReference>
<evidence type="ECO:0000259" key="1">
    <source>
        <dbReference type="Pfam" id="PF14681"/>
    </source>
</evidence>
<dbReference type="AlphaFoldDB" id="A0AAV9P545"/>
<organism evidence="2 3">
    <name type="scientific">Saxophila tyrrhenica</name>
    <dbReference type="NCBI Taxonomy" id="1690608"/>
    <lineage>
        <taxon>Eukaryota</taxon>
        <taxon>Fungi</taxon>
        <taxon>Dikarya</taxon>
        <taxon>Ascomycota</taxon>
        <taxon>Pezizomycotina</taxon>
        <taxon>Dothideomycetes</taxon>
        <taxon>Dothideomycetidae</taxon>
        <taxon>Mycosphaerellales</taxon>
        <taxon>Extremaceae</taxon>
        <taxon>Saxophila</taxon>
    </lineage>
</organism>
<dbReference type="InterPro" id="IPR050582">
    <property type="entry name" value="HAD-like_SerB"/>
</dbReference>
<dbReference type="Pfam" id="PF13207">
    <property type="entry name" value="AAA_17"/>
    <property type="match status" value="1"/>
</dbReference>
<reference evidence="2 3" key="1">
    <citation type="submission" date="2023-08" db="EMBL/GenBank/DDBJ databases">
        <title>Black Yeasts Isolated from many extreme environments.</title>
        <authorList>
            <person name="Coleine C."/>
            <person name="Stajich J.E."/>
            <person name="Selbmann L."/>
        </authorList>
    </citation>
    <scope>NUCLEOTIDE SEQUENCE [LARGE SCALE GENOMIC DNA]</scope>
    <source>
        <strain evidence="2 3">CCFEE 5935</strain>
    </source>
</reference>
<dbReference type="CDD" id="cd06223">
    <property type="entry name" value="PRTases_typeI"/>
    <property type="match status" value="1"/>
</dbReference>
<dbReference type="GO" id="GO:0000287">
    <property type="term" value="F:magnesium ion binding"/>
    <property type="evidence" value="ECO:0007669"/>
    <property type="project" value="TreeGrafter"/>
</dbReference>
<dbReference type="Pfam" id="PF12710">
    <property type="entry name" value="HAD"/>
    <property type="match status" value="1"/>
</dbReference>
<dbReference type="GeneID" id="89929857"/>
<name>A0AAV9P545_9PEZI</name>
<feature type="domain" description="Phosphoribosyltransferase" evidence="1">
    <location>
        <begin position="475"/>
        <end position="671"/>
    </location>
</feature>
<dbReference type="Gene3D" id="3.40.50.1000">
    <property type="entry name" value="HAD superfamily/HAD-like"/>
    <property type="match status" value="1"/>
</dbReference>
<dbReference type="GO" id="GO:0036424">
    <property type="term" value="F:L-phosphoserine phosphatase activity"/>
    <property type="evidence" value="ECO:0007669"/>
    <property type="project" value="TreeGrafter"/>
</dbReference>
<dbReference type="PANTHER" id="PTHR43344:SF20">
    <property type="entry name" value="URACIL PHOSPHORIBOSYLTRANSFERASE"/>
    <property type="match status" value="1"/>
</dbReference>
<dbReference type="GO" id="GO:0005737">
    <property type="term" value="C:cytoplasm"/>
    <property type="evidence" value="ECO:0007669"/>
    <property type="project" value="TreeGrafter"/>
</dbReference>
<dbReference type="InterPro" id="IPR027417">
    <property type="entry name" value="P-loop_NTPase"/>
</dbReference>
<dbReference type="CDD" id="cd01427">
    <property type="entry name" value="HAD_like"/>
    <property type="match status" value="1"/>
</dbReference>
<keyword evidence="3" id="KW-1185">Reference proteome</keyword>
<dbReference type="PANTHER" id="PTHR43344">
    <property type="entry name" value="PHOSPHOSERINE PHOSPHATASE"/>
    <property type="match status" value="1"/>
</dbReference>
<dbReference type="InterPro" id="IPR029057">
    <property type="entry name" value="PRTase-like"/>
</dbReference>
<accession>A0AAV9P545</accession>
<dbReference type="InterPro" id="IPR023214">
    <property type="entry name" value="HAD_sf"/>
</dbReference>
<dbReference type="SUPFAM" id="SSF56784">
    <property type="entry name" value="HAD-like"/>
    <property type="match status" value="1"/>
</dbReference>
<dbReference type="Gene3D" id="3.40.50.2020">
    <property type="match status" value="1"/>
</dbReference>
<dbReference type="InterPro" id="IPR000836">
    <property type="entry name" value="PRTase_dom"/>
</dbReference>
<proteinExistence type="predicted"/>
<dbReference type="SUPFAM" id="SSF53271">
    <property type="entry name" value="PRTase-like"/>
    <property type="match status" value="1"/>
</dbReference>
<evidence type="ECO:0000313" key="3">
    <source>
        <dbReference type="Proteomes" id="UP001337655"/>
    </source>
</evidence>
<dbReference type="InterPro" id="IPR036412">
    <property type="entry name" value="HAD-like_sf"/>
</dbReference>
<gene>
    <name evidence="2" type="ORF">LTR77_008524</name>
</gene>
<protein>
    <recommendedName>
        <fullName evidence="1">Phosphoribosyltransferase domain-containing protein</fullName>
    </recommendedName>
</protein>
<dbReference type="Pfam" id="PF14681">
    <property type="entry name" value="UPRTase"/>
    <property type="match status" value="1"/>
</dbReference>
<sequence length="676" mass="74163">MATSLIDATNETESKPKVIGVYGLPGSGKSTLLKQLKVILGNDEFLYFEGSEELASLCPDNNLNHFKVLQKREQDRLREEAVKGIARKCKEAGKVGMVAGHFMVWSSDETSPTKVVTDADWGVYTHVLYLATPAEVIWQQVDDDSSREDREPLSVQVLQTWQDRETIGLRTGCSRNNILFTVVSGDRTGRAERVAKLMLTLLSHNEADGMGAVSAKLNKVLPTHQTTVDTILDIDGDKTLIANDTSKLFWEHTRDWKRAPHPAKILFDELFDGGYSYEAFLKAALFYEELDNHGFDELCDKVAAEVTVRSEFVQILKEVAKTPRLGVVIASAGLRKVFEKVLKRAGLSDAVLEIVGAGPFGDDDSVVVTPELKAEVVKYLKTNNNLRVWAFGDSPIDIPMLLQADRAIVVVGEGGSTTMDGKLRPAIDLNGLKARQLLVPKTATPRLDTTSLPPIDLDGIHFLLRGSLVVHHATGKNAAKLLMRPTRDQSVQGPALREAHHRVGQYLATEYVSEIVGLEEDFITSVQGKSTPGHWLRGEATALIVPLMRGGEPMAFGVSEVFPLATFVHAKKPGDLTTEHMQHASTIILVDSVINSGKSILDFLRHIRGVRTRVPVIVVAGVVQADATKRDSAFAAEIFELGRVDLVALRLSENKYTGKGKTDTGARLLNTVQLEE</sequence>
<dbReference type="SUPFAM" id="SSF52540">
    <property type="entry name" value="P-loop containing nucleoside triphosphate hydrolases"/>
    <property type="match status" value="1"/>
</dbReference>
<dbReference type="GO" id="GO:0006564">
    <property type="term" value="P:L-serine biosynthetic process"/>
    <property type="evidence" value="ECO:0007669"/>
    <property type="project" value="TreeGrafter"/>
</dbReference>
<dbReference type="EMBL" id="JAVRRT010000014">
    <property type="protein sequence ID" value="KAK5166263.1"/>
    <property type="molecule type" value="Genomic_DNA"/>
</dbReference>
<dbReference type="Gene3D" id="3.40.50.300">
    <property type="entry name" value="P-loop containing nucleotide triphosphate hydrolases"/>
    <property type="match status" value="1"/>
</dbReference>
<evidence type="ECO:0000313" key="2">
    <source>
        <dbReference type="EMBL" id="KAK5166263.1"/>
    </source>
</evidence>
<comment type="caution">
    <text evidence="2">The sequence shown here is derived from an EMBL/GenBank/DDBJ whole genome shotgun (WGS) entry which is preliminary data.</text>
</comment>